<dbReference type="CDD" id="cd00093">
    <property type="entry name" value="HTH_XRE"/>
    <property type="match status" value="1"/>
</dbReference>
<keyword evidence="3" id="KW-1185">Reference proteome</keyword>
<dbReference type="InterPro" id="IPR001387">
    <property type="entry name" value="Cro/C1-type_HTH"/>
</dbReference>
<dbReference type="KEGG" id="xba:C7S18_04740"/>
<gene>
    <name evidence="2" type="ORF">C7S18_04740</name>
</gene>
<reference evidence="2 3" key="1">
    <citation type="submission" date="2018-03" db="EMBL/GenBank/DDBJ databases">
        <title>Ahniella affigens gen. nov., sp. nov., a gammaproteobacterium isolated from sandy soil near a stream.</title>
        <authorList>
            <person name="Ko Y."/>
            <person name="Kim J.-H."/>
        </authorList>
    </citation>
    <scope>NUCLEOTIDE SEQUENCE [LARGE SCALE GENOMIC DNA]</scope>
    <source>
        <strain evidence="2 3">D13</strain>
    </source>
</reference>
<sequence>MVGLSALNREAAMVKVSLTRMRQARCPEDSNGPVSFEVLAASAGTDATMNRQQFAELLSQHMRRIRASAADVAAEIGMSREAVNNWRNGDSIPGRRHRDRVLACARYLRLSEQETNVLLRAAGFEPEFPGDTERQEPDQAQSEPARSEVLAVFEQLQRLKPYPILMLLCPAHLGQPPERHAILVEAGRRFGRDRVLHLQPPYSLSPDTDRYFAALAAHCGLDGVNSDLEFETALSRRLREPAPLFCLVSRFEQAPPQHRDTLAGILRSLSEMHSGKLFLLICGGEGLASLKFEGGDLSLLNIAQTSRWPEPEAASLVGTLSAPGLDASACKTALAVSGAHPLLLAEAMRLLHEENDLSPSTLAARLEESDLLWTSFLPWLKHADGRQRLTALLNKDALGPVRPWLQDPDLRALYWSNLIVEQRTEAHTRVLVWRADLVRALGRRALHEANALTESGETPS</sequence>
<accession>A0A2P1PNY3</accession>
<proteinExistence type="predicted"/>
<evidence type="ECO:0000313" key="2">
    <source>
        <dbReference type="EMBL" id="AVP96548.1"/>
    </source>
</evidence>
<evidence type="ECO:0000313" key="3">
    <source>
        <dbReference type="Proteomes" id="UP000241074"/>
    </source>
</evidence>
<reference evidence="2 3" key="2">
    <citation type="submission" date="2018-03" db="EMBL/GenBank/DDBJ databases">
        <authorList>
            <person name="Keele B.F."/>
        </authorList>
    </citation>
    <scope>NUCLEOTIDE SEQUENCE [LARGE SCALE GENOMIC DNA]</scope>
    <source>
        <strain evidence="2 3">D13</strain>
    </source>
</reference>
<feature type="region of interest" description="Disordered" evidence="1">
    <location>
        <begin position="126"/>
        <end position="145"/>
    </location>
</feature>
<name>A0A2P1PNY3_9GAMM</name>
<dbReference type="AlphaFoldDB" id="A0A2P1PNY3"/>
<evidence type="ECO:0000256" key="1">
    <source>
        <dbReference type="SAM" id="MobiDB-lite"/>
    </source>
</evidence>
<organism evidence="2 3">
    <name type="scientific">Ahniella affigens</name>
    <dbReference type="NCBI Taxonomy" id="2021234"/>
    <lineage>
        <taxon>Bacteria</taxon>
        <taxon>Pseudomonadati</taxon>
        <taxon>Pseudomonadota</taxon>
        <taxon>Gammaproteobacteria</taxon>
        <taxon>Lysobacterales</taxon>
        <taxon>Rhodanobacteraceae</taxon>
        <taxon>Ahniella</taxon>
    </lineage>
</organism>
<dbReference type="Proteomes" id="UP000241074">
    <property type="component" value="Chromosome"/>
</dbReference>
<dbReference type="EMBL" id="CP027860">
    <property type="protein sequence ID" value="AVP96548.1"/>
    <property type="molecule type" value="Genomic_DNA"/>
</dbReference>
<protein>
    <submittedName>
        <fullName evidence="2">Uncharacterized protein</fullName>
    </submittedName>
</protein>